<comment type="subcellular location">
    <subcellularLocation>
        <location evidence="2 10">Secreted</location>
    </subcellularLocation>
</comment>
<evidence type="ECO:0000256" key="8">
    <source>
        <dbReference type="ARBA" id="ARBA00022782"/>
    </source>
</evidence>
<keyword evidence="8 10" id="KW-0221">Differentiation</keyword>
<name>A0A4S8JT04_MUSBA</name>
<dbReference type="GO" id="GO:0030154">
    <property type="term" value="P:cell differentiation"/>
    <property type="evidence" value="ECO:0007669"/>
    <property type="project" value="UniProtKB-UniRule"/>
</dbReference>
<keyword evidence="9 10" id="KW-0339">Growth factor</keyword>
<keyword evidence="12" id="KW-1185">Reference proteome</keyword>
<evidence type="ECO:0000256" key="10">
    <source>
        <dbReference type="RuleBase" id="RU368031"/>
    </source>
</evidence>
<evidence type="ECO:0000256" key="1">
    <source>
        <dbReference type="ARBA" id="ARBA00003158"/>
    </source>
</evidence>
<evidence type="ECO:0000256" key="5">
    <source>
        <dbReference type="ARBA" id="ARBA00022525"/>
    </source>
</evidence>
<comment type="caution">
    <text evidence="11">The sequence shown here is derived from an EMBL/GenBank/DDBJ whole genome shotgun (WGS) entry which is preliminary data.</text>
</comment>
<evidence type="ECO:0000256" key="4">
    <source>
        <dbReference type="ARBA" id="ARBA00022473"/>
    </source>
</evidence>
<dbReference type="AlphaFoldDB" id="A0A4S8JT04"/>
<dbReference type="Proteomes" id="UP000317650">
    <property type="component" value="Chromosome 5"/>
</dbReference>
<keyword evidence="6 10" id="KW-0765">Sulfation</keyword>
<keyword evidence="5 10" id="KW-0964">Secreted</keyword>
<accession>A0A4S8JT04</accession>
<evidence type="ECO:0000256" key="2">
    <source>
        <dbReference type="ARBA" id="ARBA00004613"/>
    </source>
</evidence>
<feature type="signal peptide" evidence="10">
    <location>
        <begin position="1"/>
        <end position="22"/>
    </location>
</feature>
<keyword evidence="4 10" id="KW-0217">Developmental protein</keyword>
<comment type="PTM">
    <text evidence="10">Sulfation is important for activity and for the binding to a putative membrane receptor.</text>
</comment>
<protein>
    <recommendedName>
        <fullName evidence="10">Phytosulfokine</fullName>
    </recommendedName>
    <component>
        <recommendedName>
            <fullName evidence="10">Phytosulfokine-alpha</fullName>
            <shortName evidence="10">PSK-alpha</shortName>
            <shortName evidence="10">Phytosulfokine-a</shortName>
        </recommendedName>
    </component>
    <component>
        <recommendedName>
            <fullName evidence="10">Phytosulfokine-beta</fullName>
            <shortName evidence="10">PSK-beta</shortName>
            <shortName evidence="10">Phytosulfokine-b</shortName>
        </recommendedName>
    </component>
</protein>
<comment type="function">
    <text evidence="1 10">Promotes plant cell differentiation, organogenesis and somatic embryogenesis as well as cell proliferation.</text>
</comment>
<dbReference type="PANTHER" id="PTHR33285">
    <property type="entry name" value="PHYTOSULFOKINES 3"/>
    <property type="match status" value="1"/>
</dbReference>
<dbReference type="GO" id="GO:0005576">
    <property type="term" value="C:extracellular region"/>
    <property type="evidence" value="ECO:0007669"/>
    <property type="project" value="UniProtKB-SubCell"/>
</dbReference>
<evidence type="ECO:0000256" key="7">
    <source>
        <dbReference type="ARBA" id="ARBA00022729"/>
    </source>
</evidence>
<proteinExistence type="inferred from homology"/>
<evidence type="ECO:0000313" key="11">
    <source>
        <dbReference type="EMBL" id="THU65268.1"/>
    </source>
</evidence>
<evidence type="ECO:0000256" key="3">
    <source>
        <dbReference type="ARBA" id="ARBA00010781"/>
    </source>
</evidence>
<organism evidence="11 12">
    <name type="scientific">Musa balbisiana</name>
    <name type="common">Banana</name>
    <dbReference type="NCBI Taxonomy" id="52838"/>
    <lineage>
        <taxon>Eukaryota</taxon>
        <taxon>Viridiplantae</taxon>
        <taxon>Streptophyta</taxon>
        <taxon>Embryophyta</taxon>
        <taxon>Tracheophyta</taxon>
        <taxon>Spermatophyta</taxon>
        <taxon>Magnoliopsida</taxon>
        <taxon>Liliopsida</taxon>
        <taxon>Zingiberales</taxon>
        <taxon>Musaceae</taxon>
        <taxon>Musa</taxon>
    </lineage>
</organism>
<keyword evidence="7 10" id="KW-0732">Signal</keyword>
<dbReference type="EMBL" id="PYDT01000003">
    <property type="protein sequence ID" value="THU65268.1"/>
    <property type="molecule type" value="Genomic_DNA"/>
</dbReference>
<sequence>MSHRVITVVIVALLLFLSLAHAGRPEPADLEKANVQGVEREESDKVVQGCEGKEECLKRSTLIAHTDYIYTQGGETSEKVEGGCAGLGKEKCLEKSTLTAHTDYIYTQRHH</sequence>
<dbReference type="InterPro" id="IPR009438">
    <property type="entry name" value="Phytosulfokine"/>
</dbReference>
<reference evidence="11 12" key="1">
    <citation type="journal article" date="2019" name="Nat. Plants">
        <title>Genome sequencing of Musa balbisiana reveals subgenome evolution and function divergence in polyploid bananas.</title>
        <authorList>
            <person name="Yao X."/>
        </authorList>
    </citation>
    <scope>NUCLEOTIDE SEQUENCE [LARGE SCALE GENOMIC DNA]</scope>
    <source>
        <strain evidence="12">cv. DH-PKW</strain>
        <tissue evidence="11">Leaves</tissue>
    </source>
</reference>
<dbReference type="GO" id="GO:0008083">
    <property type="term" value="F:growth factor activity"/>
    <property type="evidence" value="ECO:0007669"/>
    <property type="project" value="UniProtKB-UniRule"/>
</dbReference>
<evidence type="ECO:0000313" key="12">
    <source>
        <dbReference type="Proteomes" id="UP000317650"/>
    </source>
</evidence>
<evidence type="ECO:0000256" key="9">
    <source>
        <dbReference type="ARBA" id="ARBA00023030"/>
    </source>
</evidence>
<evidence type="ECO:0000256" key="6">
    <source>
        <dbReference type="ARBA" id="ARBA00022641"/>
    </source>
</evidence>
<dbReference type="Pfam" id="PF06404">
    <property type="entry name" value="PSK"/>
    <property type="match status" value="2"/>
</dbReference>
<comment type="similarity">
    <text evidence="3 10">Belongs to the phytosulfokine family.</text>
</comment>
<gene>
    <name evidence="11" type="ORF">C4D60_Mb05t01850</name>
</gene>
<dbReference type="GO" id="GO:0008283">
    <property type="term" value="P:cell population proliferation"/>
    <property type="evidence" value="ECO:0007669"/>
    <property type="project" value="UniProtKB-UniRule"/>
</dbReference>
<comment type="PTM">
    <text evidence="10">PSK-alpha is produced by endopeptidase digestion. PSK-beta is produced from PSK-alpha by exopeptidase digestion.</text>
</comment>
<feature type="chain" id="PRO_5031600659" description="Phytosulfokine" evidence="10">
    <location>
        <begin position="23"/>
        <end position="111"/>
    </location>
</feature>
<dbReference type="PANTHER" id="PTHR33285:SF55">
    <property type="entry name" value="PHYTOSULFOKINES 3"/>
    <property type="match status" value="1"/>
</dbReference>